<reference evidence="10 11" key="1">
    <citation type="journal article" date="2016" name="Genome Biol. Evol.">
        <title>Divergent and convergent evolution of fungal pathogenicity.</title>
        <authorList>
            <person name="Shang Y."/>
            <person name="Xiao G."/>
            <person name="Zheng P."/>
            <person name="Cen K."/>
            <person name="Zhan S."/>
            <person name="Wang C."/>
        </authorList>
    </citation>
    <scope>NUCLEOTIDE SEQUENCE [LARGE SCALE GENOMIC DNA]</scope>
    <source>
        <strain evidence="10 11">ARSEF 7405</strain>
    </source>
</reference>
<dbReference type="Gene3D" id="1.10.10.60">
    <property type="entry name" value="Homeodomain-like"/>
    <property type="match status" value="1"/>
</dbReference>
<evidence type="ECO:0000256" key="8">
    <source>
        <dbReference type="SAM" id="MobiDB-lite"/>
    </source>
</evidence>
<evidence type="ECO:0000313" key="11">
    <source>
        <dbReference type="Proteomes" id="UP000242877"/>
    </source>
</evidence>
<evidence type="ECO:0000256" key="1">
    <source>
        <dbReference type="ARBA" id="ARBA00004123"/>
    </source>
</evidence>
<evidence type="ECO:0000313" key="10">
    <source>
        <dbReference type="EMBL" id="KZZ95023.1"/>
    </source>
</evidence>
<keyword evidence="4 6" id="KW-0371">Homeobox</keyword>
<comment type="subcellular location">
    <subcellularLocation>
        <location evidence="1 6 7">Nucleus</location>
    </subcellularLocation>
</comment>
<evidence type="ECO:0000256" key="6">
    <source>
        <dbReference type="PROSITE-ProRule" id="PRU00108"/>
    </source>
</evidence>
<dbReference type="SMART" id="SM00389">
    <property type="entry name" value="HOX"/>
    <property type="match status" value="1"/>
</dbReference>
<feature type="compositionally biased region" description="Polar residues" evidence="8">
    <location>
        <begin position="406"/>
        <end position="416"/>
    </location>
</feature>
<dbReference type="GO" id="GO:0000981">
    <property type="term" value="F:DNA-binding transcription factor activity, RNA polymerase II-specific"/>
    <property type="evidence" value="ECO:0007669"/>
    <property type="project" value="InterPro"/>
</dbReference>
<evidence type="ECO:0000256" key="4">
    <source>
        <dbReference type="ARBA" id="ARBA00023155"/>
    </source>
</evidence>
<dbReference type="FunFam" id="1.10.10.60:FF:000171">
    <property type="entry name" value="Homeobox transcription factor"/>
    <property type="match status" value="1"/>
</dbReference>
<dbReference type="PROSITE" id="PS50071">
    <property type="entry name" value="HOMEOBOX_2"/>
    <property type="match status" value="1"/>
</dbReference>
<name>A0A162IL39_9EURO</name>
<keyword evidence="11" id="KW-1185">Reference proteome</keyword>
<feature type="region of interest" description="Disordered" evidence="8">
    <location>
        <begin position="123"/>
        <end position="232"/>
    </location>
</feature>
<feature type="compositionally biased region" description="Polar residues" evidence="8">
    <location>
        <begin position="566"/>
        <end position="584"/>
    </location>
</feature>
<evidence type="ECO:0000259" key="9">
    <source>
        <dbReference type="PROSITE" id="PS50071"/>
    </source>
</evidence>
<evidence type="ECO:0000256" key="5">
    <source>
        <dbReference type="ARBA" id="ARBA00023242"/>
    </source>
</evidence>
<dbReference type="EMBL" id="AZGZ01000005">
    <property type="protein sequence ID" value="KZZ95023.1"/>
    <property type="molecule type" value="Genomic_DNA"/>
</dbReference>
<protein>
    <submittedName>
        <fullName evidence="10">Homeobox transcription factor</fullName>
    </submittedName>
</protein>
<comment type="caution">
    <text evidence="10">The sequence shown here is derived from an EMBL/GenBank/DDBJ whole genome shotgun (WGS) entry which is preliminary data.</text>
</comment>
<feature type="compositionally biased region" description="Polar residues" evidence="8">
    <location>
        <begin position="211"/>
        <end position="232"/>
    </location>
</feature>
<evidence type="ECO:0000256" key="3">
    <source>
        <dbReference type="ARBA" id="ARBA00023125"/>
    </source>
</evidence>
<feature type="domain" description="Homeobox" evidence="9">
    <location>
        <begin position="70"/>
        <end position="130"/>
    </location>
</feature>
<dbReference type="GO" id="GO:0003677">
    <property type="term" value="F:DNA binding"/>
    <property type="evidence" value="ECO:0007669"/>
    <property type="project" value="UniProtKB-UniRule"/>
</dbReference>
<evidence type="ECO:0000256" key="7">
    <source>
        <dbReference type="RuleBase" id="RU000682"/>
    </source>
</evidence>
<dbReference type="SUPFAM" id="SSF46689">
    <property type="entry name" value="Homeodomain-like"/>
    <property type="match status" value="1"/>
</dbReference>
<dbReference type="PANTHER" id="PTHR24341">
    <property type="entry name" value="HOMEOBOX PROTEIN ENGRAILED"/>
    <property type="match status" value="1"/>
</dbReference>
<proteinExistence type="inferred from homology"/>
<dbReference type="GO" id="GO:0016586">
    <property type="term" value="C:RSC-type complex"/>
    <property type="evidence" value="ECO:0007669"/>
    <property type="project" value="TreeGrafter"/>
</dbReference>
<feature type="region of interest" description="Disordered" evidence="8">
    <location>
        <begin position="400"/>
        <end position="434"/>
    </location>
</feature>
<sequence length="709" mass="77570">MNYLHNPYGYGAPTGLPIDQQQMPYGVPIHPHPHPHPDYHHHVPGMEPFYGHHVPVELANSFYQAVTLEDTESLSRPRLTKEQVDTLEAQFQAHPKPNSSVKRQLAMQTNLTLPRVANWFQNRRAKAKQQKRQAEYEKKLAEEKAEKEQNGKEGESKEKQESQPQESQTNEAEATQAADKAKAAVPPQPQQTVNAQSSSETRSEQPVLPRPSNNAQNGQRSQPQSTGNVNQQNFEHHGATSVSPAISVNVVPDQIHVQYPEWGNAGYHQDAGQPTELPFRDTWGTSFAGNGSTEMVSGVIPMPCTPLMEEHEHGDMVSPMVNTPVSTMETPATSVQISPMAPPTVDNMDTWRQFKKEVDIAARRKKPRPAAIGTATLGRSFTGPSSVSPTLGVTRPGYGPGHCHTLRQTKSTQSLGHSARSRLSGIRKTSYNSRSPLNLSSFTENSLLGSALPTISPLATPMTPDGARSLMPPTPNDAYAYSMPECPSYAAPPPTGMSLEPESPPGTPFNFEYGMPRPSLHHTSFVPPRSAPPNQHGFPDSNNFMPIPGSAPGTAAGPHAMSDYAWSTGSSLSPDTPHLQNSHFSHPHTHQMLPQQHNGTAQHISPPSMTYESPFEFENNHPMMEGMNPLSPQGTIRAASPPQMDQSGYPVQGQQNFAQQSMKAQTPEFSFMQQLTGADERDDGTSDAMLTPYDQGTYMFSTPTTHLLA</sequence>
<dbReference type="InterPro" id="IPR050720">
    <property type="entry name" value="Engrailed_Homeobox_TFs"/>
</dbReference>
<dbReference type="PANTHER" id="PTHR24341:SF6">
    <property type="entry name" value="HOMEOBOX PROTEIN INVECTED"/>
    <property type="match status" value="1"/>
</dbReference>
<dbReference type="PROSITE" id="PS00027">
    <property type="entry name" value="HOMEOBOX_1"/>
    <property type="match status" value="1"/>
</dbReference>
<feature type="compositionally biased region" description="Low complexity" evidence="8">
    <location>
        <begin position="162"/>
        <end position="178"/>
    </location>
</feature>
<keyword evidence="5 6" id="KW-0539">Nucleus</keyword>
<dbReference type="InterPro" id="IPR017970">
    <property type="entry name" value="Homeobox_CS"/>
</dbReference>
<organism evidence="10 11">
    <name type="scientific">Ascosphaera apis ARSEF 7405</name>
    <dbReference type="NCBI Taxonomy" id="392613"/>
    <lineage>
        <taxon>Eukaryota</taxon>
        <taxon>Fungi</taxon>
        <taxon>Dikarya</taxon>
        <taxon>Ascomycota</taxon>
        <taxon>Pezizomycotina</taxon>
        <taxon>Eurotiomycetes</taxon>
        <taxon>Eurotiomycetidae</taxon>
        <taxon>Onygenales</taxon>
        <taxon>Ascosphaeraceae</taxon>
        <taxon>Ascosphaera</taxon>
    </lineage>
</organism>
<dbReference type="InterPro" id="IPR001356">
    <property type="entry name" value="HD"/>
</dbReference>
<feature type="compositionally biased region" description="Polar residues" evidence="8">
    <location>
        <begin position="592"/>
        <end position="607"/>
    </location>
</feature>
<dbReference type="OrthoDB" id="6159439at2759"/>
<feature type="region of interest" description="Disordered" evidence="8">
    <location>
        <begin position="566"/>
        <end position="607"/>
    </location>
</feature>
<dbReference type="AlphaFoldDB" id="A0A162IL39"/>
<feature type="compositionally biased region" description="Basic and acidic residues" evidence="8">
    <location>
        <begin position="132"/>
        <end position="161"/>
    </location>
</feature>
<dbReference type="InterPro" id="IPR009057">
    <property type="entry name" value="Homeodomain-like_sf"/>
</dbReference>
<feature type="DNA-binding region" description="Homeobox" evidence="6">
    <location>
        <begin position="72"/>
        <end position="131"/>
    </location>
</feature>
<dbReference type="Proteomes" id="UP000242877">
    <property type="component" value="Unassembled WGS sequence"/>
</dbReference>
<accession>A0A162IL39</accession>
<comment type="similarity">
    <text evidence="2">Belongs to the engrailed homeobox family.</text>
</comment>
<evidence type="ECO:0000256" key="2">
    <source>
        <dbReference type="ARBA" id="ARBA00010896"/>
    </source>
</evidence>
<dbReference type="CDD" id="cd00086">
    <property type="entry name" value="homeodomain"/>
    <property type="match status" value="1"/>
</dbReference>
<dbReference type="VEuPathDB" id="FungiDB:AAP_01511"/>
<dbReference type="Pfam" id="PF00046">
    <property type="entry name" value="Homeodomain"/>
    <property type="match status" value="1"/>
</dbReference>
<gene>
    <name evidence="10" type="ORF">AAP_01511</name>
</gene>
<keyword evidence="3 6" id="KW-0238">DNA-binding</keyword>